<keyword evidence="3" id="KW-0732">Signal</keyword>
<accession>A0A5C5XZK2</accession>
<dbReference type="GO" id="GO:0004222">
    <property type="term" value="F:metalloendopeptidase activity"/>
    <property type="evidence" value="ECO:0007669"/>
    <property type="project" value="InterPro"/>
</dbReference>
<comment type="cofactor">
    <cofactor evidence="1">
        <name>Zn(2+)</name>
        <dbReference type="ChEBI" id="CHEBI:29105"/>
    </cofactor>
</comment>
<sequence precursor="true">MGSPINRLAAVLLAGVIGSLLTPAPADAQGLFRRLGNRIRGIAPPTVPPPPVPGYDASRRDRGNLIRPNTTSGNGPVVRNRVPVSPTPDTDRGLQRISPRNDGGGNSADSNVFEAPISETDSADNRGNASGKSPGRLGVEALAVTRPVRGVRIHRILPGSNLRQSGLAEGDILVQFNNRSVTDVDELAVALRSTSPGEDARVRIVRGYTAYDATIRLVGQRSPSPEAVAATGNAGDEDATTPPPRLPQRIDESAWKSAVGLTGSSSVDAVGFEIESVTPGGVAAGSGLRAGDRIVSVDGMAWRDQAVAATLASVDRSNPVVVQVIRDNRLIERRLAAAGNPDGNGNSRGSDVKDKVAAAQRVESDAAEASDSASTMISGLGSVLGGMFGGSSQSSESKTTPKPPPSASTESPVPVAGDAVEELPAPAGQSDTMDFGDDEPIDSDTFDFPPEREL</sequence>
<dbReference type="GO" id="GO:0006508">
    <property type="term" value="P:proteolysis"/>
    <property type="evidence" value="ECO:0007669"/>
    <property type="project" value="UniProtKB-KW"/>
</dbReference>
<protein>
    <submittedName>
        <fullName evidence="5">Serine endoprotease</fullName>
    </submittedName>
</protein>
<keyword evidence="5" id="KW-0645">Protease</keyword>
<dbReference type="PANTHER" id="PTHR42837">
    <property type="entry name" value="REGULATOR OF SIGMA-E PROTEASE RSEP"/>
    <property type="match status" value="1"/>
</dbReference>
<evidence type="ECO:0000259" key="4">
    <source>
        <dbReference type="PROSITE" id="PS50106"/>
    </source>
</evidence>
<dbReference type="AlphaFoldDB" id="A0A5C5XZK2"/>
<evidence type="ECO:0000256" key="3">
    <source>
        <dbReference type="SAM" id="SignalP"/>
    </source>
</evidence>
<feature type="compositionally biased region" description="Low complexity" evidence="2">
    <location>
        <begin position="390"/>
        <end position="400"/>
    </location>
</feature>
<comment type="caution">
    <text evidence="5">The sequence shown here is derived from an EMBL/GenBank/DDBJ whole genome shotgun (WGS) entry which is preliminary data.</text>
</comment>
<dbReference type="InterPro" id="IPR001478">
    <property type="entry name" value="PDZ"/>
</dbReference>
<dbReference type="Pfam" id="PF00595">
    <property type="entry name" value="PDZ"/>
    <property type="match status" value="1"/>
</dbReference>
<feature type="region of interest" description="Disordered" evidence="2">
    <location>
        <begin position="41"/>
        <end position="112"/>
    </location>
</feature>
<name>A0A5C5XZK2_9PLAN</name>
<dbReference type="Gene3D" id="2.30.42.10">
    <property type="match status" value="2"/>
</dbReference>
<evidence type="ECO:0000256" key="1">
    <source>
        <dbReference type="ARBA" id="ARBA00001947"/>
    </source>
</evidence>
<gene>
    <name evidence="5" type="ORF">Pan14r_11590</name>
</gene>
<dbReference type="SMART" id="SM00228">
    <property type="entry name" value="PDZ"/>
    <property type="match status" value="2"/>
</dbReference>
<feature type="region of interest" description="Disordered" evidence="2">
    <location>
        <begin position="336"/>
        <end position="454"/>
    </location>
</feature>
<dbReference type="Proteomes" id="UP000317238">
    <property type="component" value="Unassembled WGS sequence"/>
</dbReference>
<feature type="compositionally biased region" description="Acidic residues" evidence="2">
    <location>
        <begin position="434"/>
        <end position="445"/>
    </location>
</feature>
<dbReference type="InterPro" id="IPR004387">
    <property type="entry name" value="Pept_M50_Zn"/>
</dbReference>
<feature type="compositionally biased region" description="Low complexity" evidence="2">
    <location>
        <begin position="367"/>
        <end position="381"/>
    </location>
</feature>
<dbReference type="PROSITE" id="PS50106">
    <property type="entry name" value="PDZ"/>
    <property type="match status" value="1"/>
</dbReference>
<evidence type="ECO:0000313" key="5">
    <source>
        <dbReference type="EMBL" id="TWT68876.1"/>
    </source>
</evidence>
<dbReference type="SUPFAM" id="SSF50156">
    <property type="entry name" value="PDZ domain-like"/>
    <property type="match status" value="2"/>
</dbReference>
<dbReference type="GO" id="GO:0016020">
    <property type="term" value="C:membrane"/>
    <property type="evidence" value="ECO:0007669"/>
    <property type="project" value="InterPro"/>
</dbReference>
<reference evidence="5 6" key="1">
    <citation type="submission" date="2019-02" db="EMBL/GenBank/DDBJ databases">
        <title>Deep-cultivation of Planctomycetes and their phenomic and genomic characterization uncovers novel biology.</title>
        <authorList>
            <person name="Wiegand S."/>
            <person name="Jogler M."/>
            <person name="Boedeker C."/>
            <person name="Pinto D."/>
            <person name="Vollmers J."/>
            <person name="Rivas-Marin E."/>
            <person name="Kohn T."/>
            <person name="Peeters S.H."/>
            <person name="Heuer A."/>
            <person name="Rast P."/>
            <person name="Oberbeckmann S."/>
            <person name="Bunk B."/>
            <person name="Jeske O."/>
            <person name="Meyerdierks A."/>
            <person name="Storesund J.E."/>
            <person name="Kallscheuer N."/>
            <person name="Luecker S."/>
            <person name="Lage O.M."/>
            <person name="Pohl T."/>
            <person name="Merkel B.J."/>
            <person name="Hornburger P."/>
            <person name="Mueller R.-W."/>
            <person name="Bruemmer F."/>
            <person name="Labrenz M."/>
            <person name="Spormann A.M."/>
            <person name="Op Den Camp H."/>
            <person name="Overmann J."/>
            <person name="Amann R."/>
            <person name="Jetten M.S.M."/>
            <person name="Mascher T."/>
            <person name="Medema M.H."/>
            <person name="Devos D.P."/>
            <person name="Kaster A.-K."/>
            <person name="Ovreas L."/>
            <person name="Rohde M."/>
            <person name="Galperin M.Y."/>
            <person name="Jogler C."/>
        </authorList>
    </citation>
    <scope>NUCLEOTIDE SEQUENCE [LARGE SCALE GENOMIC DNA]</scope>
    <source>
        <strain evidence="5 6">Pan14r</strain>
    </source>
</reference>
<feature type="region of interest" description="Disordered" evidence="2">
    <location>
        <begin position="222"/>
        <end position="248"/>
    </location>
</feature>
<organism evidence="5 6">
    <name type="scientific">Crateriforma conspicua</name>
    <dbReference type="NCBI Taxonomy" id="2527996"/>
    <lineage>
        <taxon>Bacteria</taxon>
        <taxon>Pseudomonadati</taxon>
        <taxon>Planctomycetota</taxon>
        <taxon>Planctomycetia</taxon>
        <taxon>Planctomycetales</taxon>
        <taxon>Planctomycetaceae</taxon>
        <taxon>Crateriforma</taxon>
    </lineage>
</organism>
<dbReference type="EMBL" id="SJPL01000001">
    <property type="protein sequence ID" value="TWT68876.1"/>
    <property type="molecule type" value="Genomic_DNA"/>
</dbReference>
<dbReference type="InterPro" id="IPR041489">
    <property type="entry name" value="PDZ_6"/>
</dbReference>
<keyword evidence="5" id="KW-0378">Hydrolase</keyword>
<dbReference type="InterPro" id="IPR036034">
    <property type="entry name" value="PDZ_sf"/>
</dbReference>
<dbReference type="RefSeq" id="WP_197203372.1">
    <property type="nucleotide sequence ID" value="NZ_SJPL01000001.1"/>
</dbReference>
<feature type="signal peptide" evidence="3">
    <location>
        <begin position="1"/>
        <end position="28"/>
    </location>
</feature>
<dbReference type="Pfam" id="PF17820">
    <property type="entry name" value="PDZ_6"/>
    <property type="match status" value="1"/>
</dbReference>
<feature type="domain" description="PDZ" evidence="4">
    <location>
        <begin position="256"/>
        <end position="329"/>
    </location>
</feature>
<evidence type="ECO:0000313" key="6">
    <source>
        <dbReference type="Proteomes" id="UP000317238"/>
    </source>
</evidence>
<feature type="chain" id="PRO_5022994522" evidence="3">
    <location>
        <begin position="29"/>
        <end position="454"/>
    </location>
</feature>
<keyword evidence="6" id="KW-1185">Reference proteome</keyword>
<evidence type="ECO:0000256" key="2">
    <source>
        <dbReference type="SAM" id="MobiDB-lite"/>
    </source>
</evidence>
<dbReference type="PANTHER" id="PTHR42837:SF2">
    <property type="entry name" value="MEMBRANE METALLOPROTEASE ARASP2, CHLOROPLASTIC-RELATED"/>
    <property type="match status" value="1"/>
</dbReference>
<proteinExistence type="predicted"/>